<protein>
    <submittedName>
        <fullName evidence="1 2">Uncharacterized protein</fullName>
    </submittedName>
</protein>
<accession>A0A2K2DV33</accession>
<reference evidence="2" key="3">
    <citation type="submission" date="2018-08" db="UniProtKB">
        <authorList>
            <consortium name="EnsemblPlants"/>
        </authorList>
    </citation>
    <scope>IDENTIFICATION</scope>
    <source>
        <strain evidence="2">cv. Bd21</strain>
    </source>
</reference>
<evidence type="ECO:0000313" key="1">
    <source>
        <dbReference type="EMBL" id="PNT78138.1"/>
    </source>
</evidence>
<gene>
    <name evidence="1" type="ORF">BRADI_1g74313v3</name>
</gene>
<dbReference type="EnsemblPlants" id="PNT78138">
    <property type="protein sequence ID" value="PNT78138"/>
    <property type="gene ID" value="BRADI_1g74313v3"/>
</dbReference>
<reference evidence="1" key="2">
    <citation type="submission" date="2017-06" db="EMBL/GenBank/DDBJ databases">
        <title>WGS assembly of Brachypodium distachyon.</title>
        <authorList>
            <consortium name="The International Brachypodium Initiative"/>
            <person name="Lucas S."/>
            <person name="Harmon-Smith M."/>
            <person name="Lail K."/>
            <person name="Tice H."/>
            <person name="Grimwood J."/>
            <person name="Bruce D."/>
            <person name="Barry K."/>
            <person name="Shu S."/>
            <person name="Lindquist E."/>
            <person name="Wang M."/>
            <person name="Pitluck S."/>
            <person name="Vogel J.P."/>
            <person name="Garvin D.F."/>
            <person name="Mockler T.C."/>
            <person name="Schmutz J."/>
            <person name="Rokhsar D."/>
            <person name="Bevan M.W."/>
        </authorList>
    </citation>
    <scope>NUCLEOTIDE SEQUENCE</scope>
    <source>
        <strain evidence="1">Bd21</strain>
    </source>
</reference>
<organism evidence="1">
    <name type="scientific">Brachypodium distachyon</name>
    <name type="common">Purple false brome</name>
    <name type="synonym">Trachynia distachya</name>
    <dbReference type="NCBI Taxonomy" id="15368"/>
    <lineage>
        <taxon>Eukaryota</taxon>
        <taxon>Viridiplantae</taxon>
        <taxon>Streptophyta</taxon>
        <taxon>Embryophyta</taxon>
        <taxon>Tracheophyta</taxon>
        <taxon>Spermatophyta</taxon>
        <taxon>Magnoliopsida</taxon>
        <taxon>Liliopsida</taxon>
        <taxon>Poales</taxon>
        <taxon>Poaceae</taxon>
        <taxon>BOP clade</taxon>
        <taxon>Pooideae</taxon>
        <taxon>Stipodae</taxon>
        <taxon>Brachypodieae</taxon>
        <taxon>Brachypodium</taxon>
    </lineage>
</organism>
<dbReference type="Proteomes" id="UP000008810">
    <property type="component" value="Chromosome 1"/>
</dbReference>
<evidence type="ECO:0000313" key="3">
    <source>
        <dbReference type="Proteomes" id="UP000008810"/>
    </source>
</evidence>
<proteinExistence type="predicted"/>
<name>A0A2K2DV33_BRADI</name>
<evidence type="ECO:0000313" key="2">
    <source>
        <dbReference type="EnsemblPlants" id="PNT78138"/>
    </source>
</evidence>
<dbReference type="Gramene" id="PNT78138">
    <property type="protein sequence ID" value="PNT78138"/>
    <property type="gene ID" value="BRADI_1g74313v3"/>
</dbReference>
<dbReference type="AlphaFoldDB" id="A0A2K2DV33"/>
<dbReference type="InParanoid" id="A0A2K2DV33"/>
<keyword evidence="3" id="KW-1185">Reference proteome</keyword>
<sequence length="74" mass="8960">MNYMQKVCNATENQICRLFHEARRHTYLKMIFLEEPRRIYAPVISHCGKKNLQCFKKVSMYLNLLLERIHTRTS</sequence>
<reference evidence="1 2" key="1">
    <citation type="journal article" date="2010" name="Nature">
        <title>Genome sequencing and analysis of the model grass Brachypodium distachyon.</title>
        <authorList>
            <consortium name="International Brachypodium Initiative"/>
        </authorList>
    </citation>
    <scope>NUCLEOTIDE SEQUENCE [LARGE SCALE GENOMIC DNA]</scope>
    <source>
        <strain evidence="1 2">Bd21</strain>
    </source>
</reference>
<dbReference type="EMBL" id="CM000880">
    <property type="protein sequence ID" value="PNT78138.1"/>
    <property type="molecule type" value="Genomic_DNA"/>
</dbReference>